<accession>A0A0V1MLZ1</accession>
<protein>
    <submittedName>
        <fullName evidence="1">Uncharacterized protein</fullName>
    </submittedName>
</protein>
<gene>
    <name evidence="1" type="ORF">T10_149</name>
</gene>
<comment type="caution">
    <text evidence="1">The sequence shown here is derived from an EMBL/GenBank/DDBJ whole genome shotgun (WGS) entry which is preliminary data.</text>
</comment>
<proteinExistence type="predicted"/>
<dbReference type="Proteomes" id="UP000054843">
    <property type="component" value="Unassembled WGS sequence"/>
</dbReference>
<name>A0A0V1MLZ1_9BILA</name>
<reference evidence="1 2" key="1">
    <citation type="submission" date="2015-01" db="EMBL/GenBank/DDBJ databases">
        <title>Evolution of Trichinella species and genotypes.</title>
        <authorList>
            <person name="Korhonen P.K."/>
            <person name="Edoardo P."/>
            <person name="Giuseppe L.R."/>
            <person name="Gasser R.B."/>
        </authorList>
    </citation>
    <scope>NUCLEOTIDE SEQUENCE [LARGE SCALE GENOMIC DNA]</scope>
    <source>
        <strain evidence="1">ISS1980</strain>
    </source>
</reference>
<sequence>MDIAHEREITVYPHTKVDLDKMIHHCYGRIYWKPMRSYVVHATLCSCSKVFEFLGIASMKHSNASARRDILPSSVVIDPSHEHHLYHYLLPYPIIRNSGTDEQDSLRL</sequence>
<dbReference type="AlphaFoldDB" id="A0A0V1MLZ1"/>
<keyword evidence="2" id="KW-1185">Reference proteome</keyword>
<dbReference type="EMBL" id="JYDO01000077">
    <property type="protein sequence ID" value="KRZ72559.1"/>
    <property type="molecule type" value="Genomic_DNA"/>
</dbReference>
<evidence type="ECO:0000313" key="1">
    <source>
        <dbReference type="EMBL" id="KRZ72559.1"/>
    </source>
</evidence>
<organism evidence="1 2">
    <name type="scientific">Trichinella papuae</name>
    <dbReference type="NCBI Taxonomy" id="268474"/>
    <lineage>
        <taxon>Eukaryota</taxon>
        <taxon>Metazoa</taxon>
        <taxon>Ecdysozoa</taxon>
        <taxon>Nematoda</taxon>
        <taxon>Enoplea</taxon>
        <taxon>Dorylaimia</taxon>
        <taxon>Trichinellida</taxon>
        <taxon>Trichinellidae</taxon>
        <taxon>Trichinella</taxon>
    </lineage>
</organism>
<evidence type="ECO:0000313" key="2">
    <source>
        <dbReference type="Proteomes" id="UP000054843"/>
    </source>
</evidence>